<dbReference type="EMBL" id="JACRSS010000002">
    <property type="protein sequence ID" value="MBC8538485.1"/>
    <property type="molecule type" value="Genomic_DNA"/>
</dbReference>
<dbReference type="InterPro" id="IPR036390">
    <property type="entry name" value="WH_DNA-bd_sf"/>
</dbReference>
<proteinExistence type="predicted"/>
<accession>A0A926DJY6</accession>
<dbReference type="InterPro" id="IPR030489">
    <property type="entry name" value="TR_Rrf2-type_CS"/>
</dbReference>
<evidence type="ECO:0000313" key="3">
    <source>
        <dbReference type="Proteomes" id="UP000617951"/>
    </source>
</evidence>
<dbReference type="RefSeq" id="WP_249280241.1">
    <property type="nucleotide sequence ID" value="NZ_JACRSS010000002.1"/>
</dbReference>
<dbReference type="PANTHER" id="PTHR33221:SF5">
    <property type="entry name" value="HTH-TYPE TRANSCRIPTIONAL REGULATOR ISCR"/>
    <property type="match status" value="1"/>
</dbReference>
<organism evidence="2 3">
    <name type="scientific">Guopingia tenuis</name>
    <dbReference type="NCBI Taxonomy" id="2763656"/>
    <lineage>
        <taxon>Bacteria</taxon>
        <taxon>Bacillati</taxon>
        <taxon>Bacillota</taxon>
        <taxon>Clostridia</taxon>
        <taxon>Christensenellales</taxon>
        <taxon>Christensenellaceae</taxon>
        <taxon>Guopingia</taxon>
    </lineage>
</organism>
<gene>
    <name evidence="2" type="ORF">H8693_06020</name>
</gene>
<name>A0A926DJY6_9FIRM</name>
<keyword evidence="1" id="KW-0238">DNA-binding</keyword>
<evidence type="ECO:0000313" key="2">
    <source>
        <dbReference type="EMBL" id="MBC8538485.1"/>
    </source>
</evidence>
<sequence length="150" mass="16229">MKLSTKGRYGLRAVIDLALTSENEAVSISSIAARQSLSESYLEQLMGKLRKAGIVKSIRGAQGGYRLGRPPEEISVGDILRALEGDLDPVDCMALKHKEGGCVGQDACVTRYVWQKISDSINETVDGILLSTLLEESRQKAGCRQGTCDL</sequence>
<keyword evidence="3" id="KW-1185">Reference proteome</keyword>
<dbReference type="GO" id="GO:0005829">
    <property type="term" value="C:cytosol"/>
    <property type="evidence" value="ECO:0007669"/>
    <property type="project" value="TreeGrafter"/>
</dbReference>
<dbReference type="AlphaFoldDB" id="A0A926DJY6"/>
<dbReference type="Gene3D" id="1.10.10.10">
    <property type="entry name" value="Winged helix-like DNA-binding domain superfamily/Winged helix DNA-binding domain"/>
    <property type="match status" value="1"/>
</dbReference>
<reference evidence="2" key="1">
    <citation type="submission" date="2020-08" db="EMBL/GenBank/DDBJ databases">
        <title>Genome public.</title>
        <authorList>
            <person name="Liu C."/>
            <person name="Sun Q."/>
        </authorList>
    </citation>
    <scope>NUCLEOTIDE SEQUENCE</scope>
    <source>
        <strain evidence="2">NSJ-63</strain>
    </source>
</reference>
<dbReference type="PANTHER" id="PTHR33221">
    <property type="entry name" value="WINGED HELIX-TURN-HELIX TRANSCRIPTIONAL REGULATOR, RRF2 FAMILY"/>
    <property type="match status" value="1"/>
</dbReference>
<dbReference type="GO" id="GO:0003700">
    <property type="term" value="F:DNA-binding transcription factor activity"/>
    <property type="evidence" value="ECO:0007669"/>
    <property type="project" value="TreeGrafter"/>
</dbReference>
<dbReference type="SUPFAM" id="SSF46785">
    <property type="entry name" value="Winged helix' DNA-binding domain"/>
    <property type="match status" value="1"/>
</dbReference>
<dbReference type="GO" id="GO:0003677">
    <property type="term" value="F:DNA binding"/>
    <property type="evidence" value="ECO:0007669"/>
    <property type="project" value="UniProtKB-KW"/>
</dbReference>
<dbReference type="Proteomes" id="UP000617951">
    <property type="component" value="Unassembled WGS sequence"/>
</dbReference>
<comment type="caution">
    <text evidence="2">The sequence shown here is derived from an EMBL/GenBank/DDBJ whole genome shotgun (WGS) entry which is preliminary data.</text>
</comment>
<dbReference type="NCBIfam" id="TIGR00738">
    <property type="entry name" value="rrf2_super"/>
    <property type="match status" value="1"/>
</dbReference>
<protein>
    <submittedName>
        <fullName evidence="2">Rrf2 family transcriptional regulator</fullName>
    </submittedName>
</protein>
<dbReference type="InterPro" id="IPR000944">
    <property type="entry name" value="Tscrpt_reg_Rrf2"/>
</dbReference>
<dbReference type="Pfam" id="PF02082">
    <property type="entry name" value="Rrf2"/>
    <property type="match status" value="1"/>
</dbReference>
<dbReference type="InterPro" id="IPR036388">
    <property type="entry name" value="WH-like_DNA-bd_sf"/>
</dbReference>
<dbReference type="PROSITE" id="PS01332">
    <property type="entry name" value="HTH_RRF2_1"/>
    <property type="match status" value="1"/>
</dbReference>
<dbReference type="PROSITE" id="PS51197">
    <property type="entry name" value="HTH_RRF2_2"/>
    <property type="match status" value="1"/>
</dbReference>
<evidence type="ECO:0000256" key="1">
    <source>
        <dbReference type="ARBA" id="ARBA00023125"/>
    </source>
</evidence>